<name>A0A8J7USK1_METVO</name>
<dbReference type="PANTHER" id="PTHR34583:SF2">
    <property type="entry name" value="ANTIPORTER SUBUNIT MNHC2-RELATED"/>
    <property type="match status" value="1"/>
</dbReference>
<dbReference type="Proteomes" id="UP000740329">
    <property type="component" value="Unassembled WGS sequence"/>
</dbReference>
<dbReference type="Pfam" id="PF00420">
    <property type="entry name" value="Oxidored_q2"/>
    <property type="match status" value="1"/>
</dbReference>
<dbReference type="Gene3D" id="1.10.287.3510">
    <property type="match status" value="1"/>
</dbReference>
<evidence type="ECO:0000256" key="5">
    <source>
        <dbReference type="ARBA" id="ARBA00023136"/>
    </source>
</evidence>
<evidence type="ECO:0000256" key="4">
    <source>
        <dbReference type="ARBA" id="ARBA00022989"/>
    </source>
</evidence>
<evidence type="ECO:0000256" key="1">
    <source>
        <dbReference type="ARBA" id="ARBA00004651"/>
    </source>
</evidence>
<dbReference type="OrthoDB" id="18006at2157"/>
<keyword evidence="5 6" id="KW-0472">Membrane</keyword>
<protein>
    <submittedName>
        <fullName evidence="7">Energy-converting hydrogenase B subunit E</fullName>
    </submittedName>
</protein>
<evidence type="ECO:0000313" key="8">
    <source>
        <dbReference type="Proteomes" id="UP000740329"/>
    </source>
</evidence>
<feature type="transmembrane region" description="Helical" evidence="6">
    <location>
        <begin position="76"/>
        <end position="103"/>
    </location>
</feature>
<feature type="transmembrane region" description="Helical" evidence="6">
    <location>
        <begin position="6"/>
        <end position="25"/>
    </location>
</feature>
<sequence>MELQMASFITAGLLIVIGIYGMFFVDNVIKKIMALSAIGGGVNLILIAIGYTKGIVPIKTLEVSMPVFSTTSAYPLPQALVLTNIVIEASMLAIMLGIAIVLFKKYGTLKSSILLKKTD</sequence>
<accession>A0A8J7USK1</accession>
<keyword evidence="4 6" id="KW-1133">Transmembrane helix</keyword>
<reference evidence="7" key="1">
    <citation type="submission" date="2021-03" db="EMBL/GenBank/DDBJ databases">
        <title>Genomic Encyclopedia of Type Strains, Phase IV (KMG-V): Genome sequencing to study the core and pangenomes of soil and plant-associated prokaryotes.</title>
        <authorList>
            <person name="Whitman W."/>
        </authorList>
    </citation>
    <scope>NUCLEOTIDE SEQUENCE</scope>
    <source>
        <strain evidence="7">C4</strain>
    </source>
</reference>
<dbReference type="GO" id="GO:0005886">
    <property type="term" value="C:plasma membrane"/>
    <property type="evidence" value="ECO:0007669"/>
    <property type="project" value="UniProtKB-SubCell"/>
</dbReference>
<dbReference type="AlphaFoldDB" id="A0A8J7USK1"/>
<dbReference type="PANTHER" id="PTHR34583">
    <property type="entry name" value="ANTIPORTER SUBUNIT MNHC2-RELATED"/>
    <property type="match status" value="1"/>
</dbReference>
<evidence type="ECO:0000256" key="2">
    <source>
        <dbReference type="ARBA" id="ARBA00022475"/>
    </source>
</evidence>
<gene>
    <name evidence="7" type="ORF">J3E07_000122</name>
</gene>
<dbReference type="NCBIfam" id="NF005618">
    <property type="entry name" value="PRK07375.1-3"/>
    <property type="match status" value="1"/>
</dbReference>
<keyword evidence="3 6" id="KW-0812">Transmembrane</keyword>
<proteinExistence type="predicted"/>
<organism evidence="7 8">
    <name type="scientific">Methanococcus voltae</name>
    <dbReference type="NCBI Taxonomy" id="2188"/>
    <lineage>
        <taxon>Archaea</taxon>
        <taxon>Methanobacteriati</taxon>
        <taxon>Methanobacteriota</taxon>
        <taxon>Methanomada group</taxon>
        <taxon>Methanococci</taxon>
        <taxon>Methanococcales</taxon>
        <taxon>Methanococcaceae</taxon>
        <taxon>Methanococcus</taxon>
    </lineage>
</organism>
<dbReference type="RefSeq" id="WP_209590106.1">
    <property type="nucleotide sequence ID" value="NZ_JAGGMU010000001.1"/>
</dbReference>
<feature type="transmembrane region" description="Helical" evidence="6">
    <location>
        <begin position="32"/>
        <end position="56"/>
    </location>
</feature>
<dbReference type="EMBL" id="JAGGMV010000001">
    <property type="protein sequence ID" value="MBP2200724.1"/>
    <property type="molecule type" value="Genomic_DNA"/>
</dbReference>
<dbReference type="InterPro" id="IPR050601">
    <property type="entry name" value="CPA3_antiporter_subunitC"/>
</dbReference>
<evidence type="ECO:0000256" key="6">
    <source>
        <dbReference type="SAM" id="Phobius"/>
    </source>
</evidence>
<comment type="caution">
    <text evidence="7">The sequence shown here is derived from an EMBL/GenBank/DDBJ whole genome shotgun (WGS) entry which is preliminary data.</text>
</comment>
<comment type="subcellular location">
    <subcellularLocation>
        <location evidence="1">Cell membrane</location>
        <topology evidence="1">Multi-pass membrane protein</topology>
    </subcellularLocation>
</comment>
<evidence type="ECO:0000313" key="7">
    <source>
        <dbReference type="EMBL" id="MBP2200724.1"/>
    </source>
</evidence>
<evidence type="ECO:0000256" key="3">
    <source>
        <dbReference type="ARBA" id="ARBA00022692"/>
    </source>
</evidence>
<dbReference type="InterPro" id="IPR039428">
    <property type="entry name" value="NUOK/Mnh_C1-like"/>
</dbReference>
<keyword evidence="2" id="KW-1003">Cell membrane</keyword>